<evidence type="ECO:0000256" key="3">
    <source>
        <dbReference type="ARBA" id="ARBA00022685"/>
    </source>
</evidence>
<dbReference type="PANTHER" id="PTHR13647:SF4">
    <property type="entry name" value="INSULIN-LIKE PEPTIDE 1-RELATED"/>
    <property type="match status" value="1"/>
</dbReference>
<evidence type="ECO:0000313" key="9">
    <source>
        <dbReference type="EMBL" id="UXO98121.1"/>
    </source>
</evidence>
<organism evidence="9">
    <name type="scientific">Zophobas atratus</name>
    <name type="common">Giant mealworm beetle</name>
    <name type="synonym">Zophobas rugipes</name>
    <dbReference type="NCBI Taxonomy" id="7074"/>
    <lineage>
        <taxon>Eukaryota</taxon>
        <taxon>Metazoa</taxon>
        <taxon>Ecdysozoa</taxon>
        <taxon>Arthropoda</taxon>
        <taxon>Hexapoda</taxon>
        <taxon>Insecta</taxon>
        <taxon>Pterygota</taxon>
        <taxon>Neoptera</taxon>
        <taxon>Endopterygota</taxon>
        <taxon>Coleoptera</taxon>
        <taxon>Polyphaga</taxon>
        <taxon>Cucujiformia</taxon>
        <taxon>Tenebrionidae</taxon>
        <taxon>Zophobas</taxon>
    </lineage>
</organism>
<keyword evidence="4 7" id="KW-0732">Signal</keyword>
<reference evidence="9" key="1">
    <citation type="journal article" date="2022" name="J. Proteome Res.">
        <title>Neuropeptidomes of Tenebrio molitor L. and Zophobas atratus Fab. (Coleoptera, Polyphaga: Tenebrionidae).</title>
        <authorList>
            <person name="Marciniak P."/>
            <person name="Pacholska-Bogalska J."/>
            <person name="Ragionieri L."/>
        </authorList>
    </citation>
    <scope>NUCLEOTIDE SEQUENCE</scope>
    <source>
        <strain evidence="9">DN78750_c0_g1_i1</strain>
    </source>
</reference>
<evidence type="ECO:0000256" key="2">
    <source>
        <dbReference type="ARBA" id="ARBA00011207"/>
    </source>
</evidence>
<sequence length="125" mass="14274">MDLQYVFMVVTTVLATIHSVKTDEMSTLNNSDSKKIYCGKNLSQTLSAVCKGNYNTLNKKSDIENRGRAVESQRGQDFPFRNRAIASSLITNFRPRRRRGVFNECCEKPCSYKELSSYCGSNRKR</sequence>
<comment type="subunit">
    <text evidence="2">Heterodimer of a B chain and an A chain linked by two disulfide bonds.</text>
</comment>
<dbReference type="Pfam" id="PF00049">
    <property type="entry name" value="Insulin"/>
    <property type="match status" value="1"/>
</dbReference>
<proteinExistence type="evidence at transcript level"/>
<comment type="subcellular location">
    <subcellularLocation>
        <location evidence="6">Secreted</location>
    </subcellularLocation>
</comment>
<evidence type="ECO:0000256" key="5">
    <source>
        <dbReference type="ARBA" id="ARBA00023157"/>
    </source>
</evidence>
<keyword evidence="6" id="KW-0964">Secreted</keyword>
<evidence type="ECO:0000259" key="8">
    <source>
        <dbReference type="SMART" id="SM00078"/>
    </source>
</evidence>
<feature type="signal peptide" evidence="7">
    <location>
        <begin position="1"/>
        <end position="22"/>
    </location>
</feature>
<dbReference type="Gene3D" id="1.10.100.10">
    <property type="entry name" value="Insulin-like"/>
    <property type="match status" value="1"/>
</dbReference>
<keyword evidence="5" id="KW-1015">Disulfide bond</keyword>
<evidence type="ECO:0000256" key="6">
    <source>
        <dbReference type="RuleBase" id="RU000406"/>
    </source>
</evidence>
<dbReference type="GO" id="GO:0005576">
    <property type="term" value="C:extracellular region"/>
    <property type="evidence" value="ECO:0007669"/>
    <property type="project" value="UniProtKB-SubCell"/>
</dbReference>
<dbReference type="InterPro" id="IPR022353">
    <property type="entry name" value="Insulin_CS"/>
</dbReference>
<dbReference type="SMART" id="SM00078">
    <property type="entry name" value="IlGF"/>
    <property type="match status" value="1"/>
</dbReference>
<feature type="domain" description="Insulin-like" evidence="8">
    <location>
        <begin position="35"/>
        <end position="119"/>
    </location>
</feature>
<dbReference type="PIRSF" id="PIRSF018431">
    <property type="entry name" value="Molluscan_insulin_rel_peptide"/>
    <property type="match status" value="1"/>
</dbReference>
<keyword evidence="3" id="KW-0165">Cleavage on pair of basic residues</keyword>
<dbReference type="CDD" id="cd04366">
    <property type="entry name" value="IlGF_insulin_bombyxin_like"/>
    <property type="match status" value="1"/>
</dbReference>
<dbReference type="AlphaFoldDB" id="A0A977SQ87"/>
<dbReference type="GO" id="GO:0005179">
    <property type="term" value="F:hormone activity"/>
    <property type="evidence" value="ECO:0007669"/>
    <property type="project" value="InterPro"/>
</dbReference>
<evidence type="ECO:0000256" key="1">
    <source>
        <dbReference type="ARBA" id="ARBA00009034"/>
    </source>
</evidence>
<evidence type="ECO:0000256" key="7">
    <source>
        <dbReference type="SAM" id="SignalP"/>
    </source>
</evidence>
<accession>A0A977SQ87</accession>
<comment type="similarity">
    <text evidence="1 6">Belongs to the insulin family.</text>
</comment>
<dbReference type="PRINTS" id="PR00276">
    <property type="entry name" value="INSULINFAMLY"/>
</dbReference>
<dbReference type="SUPFAM" id="SSF56994">
    <property type="entry name" value="Insulin-like"/>
    <property type="match status" value="1"/>
</dbReference>
<dbReference type="InterPro" id="IPR022352">
    <property type="entry name" value="Ins/IGF/rlx"/>
</dbReference>
<dbReference type="EMBL" id="ON155983">
    <property type="protein sequence ID" value="UXO98121.1"/>
    <property type="molecule type" value="mRNA"/>
</dbReference>
<evidence type="ECO:0000256" key="4">
    <source>
        <dbReference type="ARBA" id="ARBA00022729"/>
    </source>
</evidence>
<dbReference type="PANTHER" id="PTHR13647">
    <property type="entry name" value="INSULIN-LIKE PEPTIDE 2-RELATED"/>
    <property type="match status" value="1"/>
</dbReference>
<dbReference type="InterPro" id="IPR016179">
    <property type="entry name" value="Insulin-like"/>
</dbReference>
<dbReference type="InterPro" id="IPR036438">
    <property type="entry name" value="Insulin-like_sf"/>
</dbReference>
<protein>
    <submittedName>
        <fullName evidence="9">Insulin like peptide 2</fullName>
    </submittedName>
</protein>
<dbReference type="PROSITE" id="PS00262">
    <property type="entry name" value="INSULIN"/>
    <property type="match status" value="1"/>
</dbReference>
<feature type="chain" id="PRO_5036802053" evidence="7">
    <location>
        <begin position="23"/>
        <end position="125"/>
    </location>
</feature>
<name>A0A977SQ87_ZOPAT</name>